<accession>A0AA39KJ39</accession>
<feature type="compositionally biased region" description="Polar residues" evidence="1">
    <location>
        <begin position="649"/>
        <end position="662"/>
    </location>
</feature>
<feature type="compositionally biased region" description="Polar residues" evidence="1">
    <location>
        <begin position="188"/>
        <end position="201"/>
    </location>
</feature>
<dbReference type="EMBL" id="JAQQBR010001833">
    <property type="protein sequence ID" value="KAK0163418.1"/>
    <property type="molecule type" value="Genomic_DNA"/>
</dbReference>
<feature type="compositionally biased region" description="Polar residues" evidence="1">
    <location>
        <begin position="438"/>
        <end position="467"/>
    </location>
</feature>
<feature type="region of interest" description="Disordered" evidence="1">
    <location>
        <begin position="1"/>
        <end position="28"/>
    </location>
</feature>
<protein>
    <submittedName>
        <fullName evidence="2">Uncharacterized protein</fullName>
    </submittedName>
</protein>
<reference evidence="2" key="2">
    <citation type="submission" date="2023-03" db="EMBL/GenBank/DDBJ databases">
        <authorList>
            <person name="Inwood S.N."/>
            <person name="Skelly J.G."/>
            <person name="Guhlin J."/>
            <person name="Harrop T.W.R."/>
            <person name="Goldson S.G."/>
            <person name="Dearden P.K."/>
        </authorList>
    </citation>
    <scope>NUCLEOTIDE SEQUENCE</scope>
    <source>
        <strain evidence="2">Lincoln</strain>
        <tissue evidence="2">Whole body</tissue>
    </source>
</reference>
<dbReference type="Proteomes" id="UP001168972">
    <property type="component" value="Unassembled WGS sequence"/>
</dbReference>
<feature type="compositionally biased region" description="Basic and acidic residues" evidence="1">
    <location>
        <begin position="616"/>
        <end position="628"/>
    </location>
</feature>
<feature type="compositionally biased region" description="Basic and acidic residues" evidence="1">
    <location>
        <begin position="409"/>
        <end position="422"/>
    </location>
</feature>
<feature type="compositionally biased region" description="Basic and acidic residues" evidence="1">
    <location>
        <begin position="564"/>
        <end position="582"/>
    </location>
</feature>
<feature type="compositionally biased region" description="Basic and acidic residues" evidence="1">
    <location>
        <begin position="539"/>
        <end position="555"/>
    </location>
</feature>
<evidence type="ECO:0000256" key="1">
    <source>
        <dbReference type="SAM" id="MobiDB-lite"/>
    </source>
</evidence>
<sequence>MARRRSLNRRWSRKSSGGTGILNDDSNILDQDDDIWWKRLENQTNSIRPSGRISVGECSAATELSPGSTIDDSVTTNEWWEALQKTSQDLISNKSTSKSKESQEKADVFSSPSHSETEDRLQETKKQRVNFRRTRRSGGKNVFSQVLESSEAEIESVSASPKNTQSTHISDHSSEKSPAKKSQQQSKNISETSDTSVNSDTIEIRKTRTAVFKKPRTRMSRNIFDDILKNDDTVESLSRSIEKSDHENDTDKQINNKISLTQNESLNQSNRILRKSLSRSLKNTSEEKINDEINDIISSSSANTENEQNLASQSNSGSAGIGVTQKKRSLRISKRNSDSPLANIVNDNDLENSRVSSKEQSTKHSYSKQLVLDETRMNDKNTSLKSNSSFENKRISSGKKTRAETSIQSDHESSIKRLRTYESDESETTSLSEVLKTGSSDQQNVSKNNNRFSGSNEINDTNDSSISEEILKDWSSEDSEDELNQNNSNVSRRDKSTEINNENTKTKRVSQRLRSQSSHNVESNSINKSSLRNYSQSSPEKDVNSSIEKRNDSNKTQKSPKNNPIKESKASDKNISIEKPTEKQSIAAENIMELDSSEEEISIRRRTRKRSSTENIGDKSKTKDREILSMKSAADHSVSNEQEAEKLEANNNKGLDVPQTSPIAKRQSQRASKNNPETHERSSKDNSKIEEKLAESHVENNSENGLTRDPSAYELPDMNRSDSVTLSESNNQDATDNFSPMKDFNPTVRISPRENLRLTKKKNETSKITSYFPPNQSVKSASRTTLIPNETSTRNSSKNPSECKLMKIDLSNRKYIRGTIRAQNSSHDQPVQHEPLPTEEDVRDFREKLKVAAAKLDQNIRPYKQQFEKKLDEMQGKSLQQKKSSAKKKISLQNKNLKIPKVVDRAYIVNDKVYKQPKLPRPKHWATDRLYKYLWKKLEPKYKLETRVRSEKFVIDLAAVVTIVTRRKKYENYKDEVDVLMKKMARLGIIKTRNDFYHFCYDFLPYEFRSKVTPILQPGNKTTIPYDPDIIDVPLLNE</sequence>
<feature type="compositionally biased region" description="Low complexity" evidence="1">
    <location>
        <begin position="428"/>
        <end position="437"/>
    </location>
</feature>
<feature type="compositionally biased region" description="Basic and acidic residues" evidence="1">
    <location>
        <begin position="98"/>
        <end position="107"/>
    </location>
</feature>
<evidence type="ECO:0000313" key="3">
    <source>
        <dbReference type="Proteomes" id="UP001168972"/>
    </source>
</evidence>
<feature type="compositionally biased region" description="Polar residues" evidence="1">
    <location>
        <begin position="304"/>
        <end position="318"/>
    </location>
</feature>
<feature type="compositionally biased region" description="Polar residues" evidence="1">
    <location>
        <begin position="380"/>
        <end position="390"/>
    </location>
</feature>
<feature type="region of interest" description="Disordered" evidence="1">
    <location>
        <begin position="90"/>
        <end position="136"/>
    </location>
</feature>
<feature type="compositionally biased region" description="Basic and acidic residues" evidence="1">
    <location>
        <begin position="676"/>
        <end position="700"/>
    </location>
</feature>
<proteinExistence type="predicted"/>
<feature type="compositionally biased region" description="Basic residues" evidence="1">
    <location>
        <begin position="1"/>
        <end position="13"/>
    </location>
</feature>
<name>A0AA39KJ39_MICHY</name>
<reference evidence="2" key="1">
    <citation type="journal article" date="2023" name="bioRxiv">
        <title>Scaffold-level genome assemblies of two parasitoid biocontrol wasps reveal the parthenogenesis mechanism and an associated novel virus.</title>
        <authorList>
            <person name="Inwood S."/>
            <person name="Skelly J."/>
            <person name="Guhlin J."/>
            <person name="Harrop T."/>
            <person name="Goldson S."/>
            <person name="Dearden P."/>
        </authorList>
    </citation>
    <scope>NUCLEOTIDE SEQUENCE</scope>
    <source>
        <strain evidence="2">Lincoln</strain>
        <tissue evidence="2">Whole body</tissue>
    </source>
</reference>
<evidence type="ECO:0000313" key="2">
    <source>
        <dbReference type="EMBL" id="KAK0163418.1"/>
    </source>
</evidence>
<feature type="compositionally biased region" description="Basic and acidic residues" evidence="1">
    <location>
        <begin position="169"/>
        <end position="178"/>
    </location>
</feature>
<dbReference type="AlphaFoldDB" id="A0AA39KJ39"/>
<feature type="compositionally biased region" description="Basic residues" evidence="1">
    <location>
        <begin position="127"/>
        <end position="136"/>
    </location>
</feature>
<organism evidence="2 3">
    <name type="scientific">Microctonus hyperodae</name>
    <name type="common">Parasitoid wasp</name>
    <dbReference type="NCBI Taxonomy" id="165561"/>
    <lineage>
        <taxon>Eukaryota</taxon>
        <taxon>Metazoa</taxon>
        <taxon>Ecdysozoa</taxon>
        <taxon>Arthropoda</taxon>
        <taxon>Hexapoda</taxon>
        <taxon>Insecta</taxon>
        <taxon>Pterygota</taxon>
        <taxon>Neoptera</taxon>
        <taxon>Endopterygota</taxon>
        <taxon>Hymenoptera</taxon>
        <taxon>Apocrita</taxon>
        <taxon>Ichneumonoidea</taxon>
        <taxon>Braconidae</taxon>
        <taxon>Euphorinae</taxon>
        <taxon>Microctonus</taxon>
    </lineage>
</organism>
<feature type="region of interest" description="Disordered" evidence="1">
    <location>
        <begin position="304"/>
        <end position="747"/>
    </location>
</feature>
<comment type="caution">
    <text evidence="2">The sequence shown here is derived from an EMBL/GenBank/DDBJ whole genome shotgun (WGS) entry which is preliminary data.</text>
</comment>
<gene>
    <name evidence="2" type="ORF">PV327_007103</name>
</gene>
<feature type="compositionally biased region" description="Polar residues" evidence="1">
    <location>
        <begin position="721"/>
        <end position="738"/>
    </location>
</feature>
<feature type="region of interest" description="Disordered" evidence="1">
    <location>
        <begin position="154"/>
        <end position="201"/>
    </location>
</feature>
<feature type="compositionally biased region" description="Basic residues" evidence="1">
    <location>
        <begin position="325"/>
        <end position="334"/>
    </location>
</feature>
<keyword evidence="3" id="KW-1185">Reference proteome</keyword>
<feature type="compositionally biased region" description="Polar residues" evidence="1">
    <location>
        <begin position="512"/>
        <end position="538"/>
    </location>
</feature>
<feature type="compositionally biased region" description="Basic and acidic residues" evidence="1">
    <location>
        <begin position="115"/>
        <end position="126"/>
    </location>
</feature>